<dbReference type="Pfam" id="PF10342">
    <property type="entry name" value="Kre9_KNH"/>
    <property type="match status" value="1"/>
</dbReference>
<evidence type="ECO:0000256" key="4">
    <source>
        <dbReference type="SAM" id="SignalP"/>
    </source>
</evidence>
<keyword evidence="7" id="KW-1185">Reference proteome</keyword>
<dbReference type="EMBL" id="JWZX01002186">
    <property type="protein sequence ID" value="KOO30655.1"/>
    <property type="molecule type" value="Genomic_DNA"/>
</dbReference>
<dbReference type="OrthoDB" id="527990at2759"/>
<evidence type="ECO:0000313" key="6">
    <source>
        <dbReference type="EMBL" id="KOO30655.1"/>
    </source>
</evidence>
<evidence type="ECO:0000313" key="7">
    <source>
        <dbReference type="Proteomes" id="UP000037460"/>
    </source>
</evidence>
<evidence type="ECO:0000259" key="5">
    <source>
        <dbReference type="PROSITE" id="PS50026"/>
    </source>
</evidence>
<gene>
    <name evidence="6" type="ORF">Ctob_013200</name>
</gene>
<dbReference type="PANTHER" id="PTHR14949">
    <property type="entry name" value="EGF-LIKE-DOMAIN, MULTIPLE 7, 8"/>
    <property type="match status" value="1"/>
</dbReference>
<feature type="signal peptide" evidence="4">
    <location>
        <begin position="1"/>
        <end position="17"/>
    </location>
</feature>
<protein>
    <submittedName>
        <fullName evidence="6">Cellulose-binding domain protein</fullName>
    </submittedName>
</protein>
<feature type="non-terminal residue" evidence="6">
    <location>
        <position position="2705"/>
    </location>
</feature>
<feature type="disulfide bond" evidence="3">
    <location>
        <begin position="1484"/>
        <end position="1494"/>
    </location>
</feature>
<dbReference type="PROSITE" id="PS00022">
    <property type="entry name" value="EGF_1"/>
    <property type="match status" value="2"/>
</dbReference>
<name>A0A0M0JVR0_9EUKA</name>
<reference evidence="7" key="1">
    <citation type="journal article" date="2015" name="PLoS Genet.">
        <title>Genome Sequence and Transcriptome Analyses of Chrysochromulina tobin: Metabolic Tools for Enhanced Algal Fitness in the Prominent Order Prymnesiales (Haptophyceae).</title>
        <authorList>
            <person name="Hovde B.T."/>
            <person name="Deodato C.R."/>
            <person name="Hunsperger H.M."/>
            <person name="Ryken S.A."/>
            <person name="Yost W."/>
            <person name="Jha R.K."/>
            <person name="Patterson J."/>
            <person name="Monnat R.J. Jr."/>
            <person name="Barlow S.B."/>
            <person name="Starkenburg S.R."/>
            <person name="Cattolico R.A."/>
        </authorList>
    </citation>
    <scope>NUCLEOTIDE SEQUENCE</scope>
    <source>
        <strain evidence="7">CCMP291</strain>
    </source>
</reference>
<organism evidence="6 7">
    <name type="scientific">Chrysochromulina tobinii</name>
    <dbReference type="NCBI Taxonomy" id="1460289"/>
    <lineage>
        <taxon>Eukaryota</taxon>
        <taxon>Haptista</taxon>
        <taxon>Haptophyta</taxon>
        <taxon>Prymnesiophyceae</taxon>
        <taxon>Prymnesiales</taxon>
        <taxon>Chrysochromulinaceae</taxon>
        <taxon>Chrysochromulina</taxon>
    </lineage>
</organism>
<keyword evidence="3" id="KW-0245">EGF-like domain</keyword>
<feature type="disulfide bond" evidence="3">
    <location>
        <begin position="1502"/>
        <end position="1511"/>
    </location>
</feature>
<dbReference type="InterPro" id="IPR050969">
    <property type="entry name" value="Dev_Signal_Modulators"/>
</dbReference>
<comment type="caution">
    <text evidence="6">The sequence shown here is derived from an EMBL/GenBank/DDBJ whole genome shotgun (WGS) entry which is preliminary data.</text>
</comment>
<feature type="domain" description="EGF-like" evidence="5">
    <location>
        <begin position="1480"/>
        <end position="1512"/>
    </location>
</feature>
<evidence type="ECO:0000256" key="2">
    <source>
        <dbReference type="ARBA" id="ARBA00023157"/>
    </source>
</evidence>
<keyword evidence="2 3" id="KW-1015">Disulfide bond</keyword>
<evidence type="ECO:0000256" key="1">
    <source>
        <dbReference type="ARBA" id="ARBA00022729"/>
    </source>
</evidence>
<evidence type="ECO:0000256" key="3">
    <source>
        <dbReference type="PROSITE-ProRule" id="PRU00076"/>
    </source>
</evidence>
<feature type="chain" id="PRO_5005602250" evidence="4">
    <location>
        <begin position="18"/>
        <end position="2705"/>
    </location>
</feature>
<dbReference type="InterPro" id="IPR018466">
    <property type="entry name" value="Kre9/Knh1-like_N"/>
</dbReference>
<keyword evidence="1 4" id="KW-0732">Signal</keyword>
<dbReference type="Gene3D" id="2.10.25.10">
    <property type="entry name" value="Laminin"/>
    <property type="match status" value="1"/>
</dbReference>
<dbReference type="PANTHER" id="PTHR14949:SF56">
    <property type="entry name" value="EGF-LIKE-DOMAIN, MULTIPLE 7"/>
    <property type="match status" value="1"/>
</dbReference>
<dbReference type="Proteomes" id="UP000037460">
    <property type="component" value="Unassembled WGS sequence"/>
</dbReference>
<comment type="caution">
    <text evidence="3">Lacks conserved residue(s) required for the propagation of feature annotation.</text>
</comment>
<dbReference type="PROSITE" id="PS50026">
    <property type="entry name" value="EGF_3"/>
    <property type="match status" value="1"/>
</dbReference>
<sequence length="2705" mass="293933">MLLLTTLVLLMLDRTSAQNITLNLTRFDPPEQLDVGINLPPMATDGWGVTEWKITSTRVFRDLFKHATYWQVERARHDAGVQMETWKQHSLRPTNMSHANGYPVSLPRWWLWHDSFEVQTAVAYIGWGGASVAAGQYAVHFDGNGTLSFGGDARLAAPLSYDPVAMRGRYLFNVSAPATGVSIRIMTTDPSAPLENVRILRVEDELRSAGSGSGSTVSAITSINVDATDAALADQPFHPDLLNALNGTRLLRFCGWALIDSNDYNENNFRPAWRGRSTPASLTQAGPRGVALEYMVALANTLNASAWFCMPRSNAMDPSLMTTSPNRPGAADEADLMTYASYVDSHLRPHLTAFVEYRTDAANRNEAPQTHAIESLEIFRAWTLAFGANARRPAALGTRLVRVSAAGAWLGGTLERFGTDLGNVDAVAVRAVFGRSTCCNGNCQNRYNQCINFDDRERAAEFYANWTVDALLDKIQESALHAESVLNGLTQQLNQRGIRLISDVGGPDLGAADYGARATLSGSLRCSQCLWFAMGNKYGPVEFAELSASSTLGNGYVKAEQWRQLQAYEGLDSSRRARVALSETGSPTYWKHVGPNVSSCATICDASVECGGFAHQLSHEWSCGVSDHSDCPGALAGPNGGGRCFSRLGRCAVPGTCYFWNASAGARDQYNTAPVIVDMEGVLQRRDFYWKGVGNPGSRPHLTNDALAGTQCAGSCQFFYRGPAKIVAERAPASFTLDVLSSNRSKFEGDAALEQALERKLLEANAHPRMREILLDFLDRWRRIGGTIFVAQPLYRPPVLCELGGKQCGHGAPMLGPDDLNSSKLQAILGYNAGLRSSLPSTAAEALARGVVVHPPACVPGCVWGSCVRGACMCFLGVSGPACETITRVGQPNACTDSEAAIGANVAGIHDWSRSWAYVDVFKSARSWCHMLVNEYSCRSDLEPPLEIDPSNGGYPARLAPFQKACAMMLRDLSTHYLSGVYTVLYEGDGTLDFGLDTDYVRRVRPGLIEVDVTLTDSFNNGVYLCITRTNEDDPIRHIRMMTPGYAASGALQNAEPEFHPAFLHTLRRFRHLRFMEWAKANEVGGGSPTGEWADRAKEGGSNAWHSYAVGAGVPYESMIRLSNMLGASPWITLPHNASNGFALQLARLLNATLRPDLGLTISLSNEMWHNGFVGGQHALLMGELTGLGRVCWYSKRTIELAQVMRPVLRSGGSRSGVRFAVEAQASNVDSTSQVLACLANSTQIDAIALAPYFDGYDPAIADLSGLLDSYALAVNATLDNVAEHAQLIHRYGYQLVLYEGGPSGEGNRTAQDLSIAANRHPRMGTLIRQYYAGLKALGATMMMHFTSVGTQPFGLREATDQDPATVPKEEGLFAFMDEHATCDVDANLDVACASSDACSGSGHCLAPALRWGQRDSTECSCYFAYSGTQCRVFTPVVSSNCGYRCTFDQGVCAATATFGEFEYWSCATCHPQHFGATCSRFRCEDDCNQHGHCLDANVCSCLRGYTGEKCEYDCGCSGHGQCRADGSCICDAGYRPRRDGSLGCEWDCDTVDTPGIGCVGPGQNGCARCANGVCVDGACRCWSGFAGAACDEPVERPNERSTFGINLAGIGGTNWVFVDLMKESREWVTINDADRFAGQFSYQGGSNSLIFENRQYQWGNGVGINQTALGYPREVRQAQALITLIARDVCKHAIDGRYVLLYEGEGEIDLGMDAKAVAFQAGRIDFDFTPTCDATCWFDRAGWVPYCTDNGIALTIRQTNPQNPLRNIKVIAPGFLATHELLPFHPHFVRQLTRYSTLRFMDWQHTNSVPPSAKVKLSGISAVRFKATKLRNAATATCALMGDFYLFNDGRPVPIASAVDLADGLPMPAIIDGSEWTGDCAGLVNGNASILFTLSSPTTLDAYAWRTSERNSPQADPVRWVVEALVEGAWRVIENCNHYDQQTSLQRRHAALEGMLTSANLQSISQVREIGSDFRFQATTTTLEWAGRITPAHRMQTDGVALEYMIALANQVGAAPWLCVHHLASDDFVRRMAILVRDTLRSDVDIYVEHSNEVWNPMFPQGAYARRRGLELGLHNALGNAHANDCHGWATPDFCACLRYHAKRSLEIFSIWTEVFGGAARQARLKYVLGTHTFYASTAYHIEQLTYLNANATVDLYGVTAYLAPTSITSAWVQYSPTAIHAQVASQAPSIAQRIKSIADIASSLGVGTIVYEGGPGLVEDGVIGGAQPTGGVTERLIAANRHDGMGAVLDTFFDALQSSGSGVLGSPERPFCYFAGPFSTYSRYGSWGMQEFTDQPVEQAPKFRSVAKRIATHEAATGKVATRCVRADKLSSAAPLADLFFSNGTYVQRFSGPPAVSSPRLNDKLVAGQRYAITWHADPRRVNASRRVRIELYQGHDCNASGLVQVVSASEPNLGTYSFALNASAVGGHNFFIRISSLDSRSVNYSEPFSILAEAEAPPAFALYIERDVDLLSAYHRDCKKASTWAIVEHFKIDGCSFSSVEGCRSYRTGRGPNGNQMTYIGGVPQGILHGSFKPVVDCVLHVIGVRATMQLEGLTRGFDTTASDAVASVIAANAMVPPASVQLINVRTVRGFASYYVSNCRSTNCPGAPTSGRRRLQAPSDATALEIEISISSNDDALRNVLNLFEDLRRDDQQTNNTLADHFAELLAIKLTAAYSEPTSVAVRALNITTAETVYDTSQFSY</sequence>
<proteinExistence type="predicted"/>
<accession>A0A0M0JVR0</accession>
<dbReference type="InterPro" id="IPR000742">
    <property type="entry name" value="EGF"/>
</dbReference>
<dbReference type="SMART" id="SM00181">
    <property type="entry name" value="EGF"/>
    <property type="match status" value="5"/>
</dbReference>